<dbReference type="Proteomes" id="UP000015102">
    <property type="component" value="Unassembled WGS sequence"/>
</dbReference>
<protein>
    <submittedName>
        <fullName evidence="1">Uncharacterized protein</fullName>
    </submittedName>
</protein>
<dbReference type="EnsemblMetazoa" id="MESCA010476-RA">
    <property type="protein sequence ID" value="MESCA010476-PA"/>
    <property type="gene ID" value="MESCA010476"/>
</dbReference>
<reference evidence="1" key="2">
    <citation type="submission" date="2015-06" db="UniProtKB">
        <authorList>
            <consortium name="EnsemblMetazoa"/>
        </authorList>
    </citation>
    <scope>IDENTIFICATION</scope>
</reference>
<sequence length="189" mass="22177">MKVKVVSKSQEQTYRNDHGEGKFVVVTVLFPNFFDDFTIPKEVIMFNNVVDLHGDKFIENEFVNIDNWYTKRDGTIVLCSGIKNEPISQEIFEKYFEDDKIKVKITSCSNSYGYKGDNCITMRFLLNDGFEIPVLCTYPKELRTTFEVNQELDLTRDVINFAYSDKQYFPNDEYQINLVGNEENEFVKM</sequence>
<keyword evidence="2" id="KW-1185">Reference proteome</keyword>
<organism evidence="1 2">
    <name type="scientific">Megaselia scalaris</name>
    <name type="common">Humpbacked fly</name>
    <name type="synonym">Phora scalaris</name>
    <dbReference type="NCBI Taxonomy" id="36166"/>
    <lineage>
        <taxon>Eukaryota</taxon>
        <taxon>Metazoa</taxon>
        <taxon>Ecdysozoa</taxon>
        <taxon>Arthropoda</taxon>
        <taxon>Hexapoda</taxon>
        <taxon>Insecta</taxon>
        <taxon>Pterygota</taxon>
        <taxon>Neoptera</taxon>
        <taxon>Endopterygota</taxon>
        <taxon>Diptera</taxon>
        <taxon>Brachycera</taxon>
        <taxon>Muscomorpha</taxon>
        <taxon>Platypezoidea</taxon>
        <taxon>Phoridae</taxon>
        <taxon>Megaseliini</taxon>
        <taxon>Megaselia</taxon>
    </lineage>
</organism>
<dbReference type="EMBL" id="CAQQ02383313">
    <property type="status" value="NOT_ANNOTATED_CDS"/>
    <property type="molecule type" value="Genomic_DNA"/>
</dbReference>
<evidence type="ECO:0000313" key="2">
    <source>
        <dbReference type="Proteomes" id="UP000015102"/>
    </source>
</evidence>
<evidence type="ECO:0000313" key="1">
    <source>
        <dbReference type="EnsemblMetazoa" id="MESCA010476-PA"/>
    </source>
</evidence>
<name>T1H2M6_MEGSC</name>
<accession>T1H2M6</accession>
<proteinExistence type="predicted"/>
<reference evidence="2" key="1">
    <citation type="submission" date="2013-02" db="EMBL/GenBank/DDBJ databases">
        <authorList>
            <person name="Hughes D."/>
        </authorList>
    </citation>
    <scope>NUCLEOTIDE SEQUENCE</scope>
    <source>
        <strain>Durham</strain>
        <strain evidence="2">NC isolate 2 -- Noor lab</strain>
    </source>
</reference>
<dbReference type="AlphaFoldDB" id="T1H2M6"/>
<dbReference type="HOGENOM" id="CLU_1435955_0_0_1"/>